<evidence type="ECO:0000256" key="3">
    <source>
        <dbReference type="SAM" id="SignalP"/>
    </source>
</evidence>
<dbReference type="SUPFAM" id="SSF101751">
    <property type="entry name" value="Hydrophobin II, HfbII"/>
    <property type="match status" value="1"/>
</dbReference>
<reference evidence="4" key="1">
    <citation type="journal article" date="2020" name="Stud. Mycol.">
        <title>101 Dothideomycetes genomes: a test case for predicting lifestyles and emergence of pathogens.</title>
        <authorList>
            <person name="Haridas S."/>
            <person name="Albert R."/>
            <person name="Binder M."/>
            <person name="Bloem J."/>
            <person name="Labutti K."/>
            <person name="Salamov A."/>
            <person name="Andreopoulos B."/>
            <person name="Baker S."/>
            <person name="Barry K."/>
            <person name="Bills G."/>
            <person name="Bluhm B."/>
            <person name="Cannon C."/>
            <person name="Castanera R."/>
            <person name="Culley D."/>
            <person name="Daum C."/>
            <person name="Ezra D."/>
            <person name="Gonzalez J."/>
            <person name="Henrissat B."/>
            <person name="Kuo A."/>
            <person name="Liang C."/>
            <person name="Lipzen A."/>
            <person name="Lutzoni F."/>
            <person name="Magnuson J."/>
            <person name="Mondo S."/>
            <person name="Nolan M."/>
            <person name="Ohm R."/>
            <person name="Pangilinan J."/>
            <person name="Park H.-J."/>
            <person name="Ramirez L."/>
            <person name="Alfaro M."/>
            <person name="Sun H."/>
            <person name="Tritt A."/>
            <person name="Yoshinaga Y."/>
            <person name="Zwiers L.-H."/>
            <person name="Turgeon B."/>
            <person name="Goodwin S."/>
            <person name="Spatafora J."/>
            <person name="Crous P."/>
            <person name="Grigoriev I."/>
        </authorList>
    </citation>
    <scope>NUCLEOTIDE SEQUENCE</scope>
    <source>
        <strain evidence="4">SCOH1-5</strain>
    </source>
</reference>
<evidence type="ECO:0000313" key="5">
    <source>
        <dbReference type="Proteomes" id="UP000799539"/>
    </source>
</evidence>
<evidence type="ECO:0000256" key="1">
    <source>
        <dbReference type="ARBA" id="ARBA00009576"/>
    </source>
</evidence>
<dbReference type="Proteomes" id="UP000799539">
    <property type="component" value="Unassembled WGS sequence"/>
</dbReference>
<dbReference type="OrthoDB" id="4500971at2759"/>
<evidence type="ECO:0008006" key="6">
    <source>
        <dbReference type="Google" id="ProtNLM"/>
    </source>
</evidence>
<feature type="signal peptide" evidence="3">
    <location>
        <begin position="1"/>
        <end position="16"/>
    </location>
</feature>
<comment type="similarity">
    <text evidence="1">Belongs to the cerato-ulmin hydrophobin family.</text>
</comment>
<dbReference type="CDD" id="cd23508">
    <property type="entry name" value="hydrophobin_II"/>
    <property type="match status" value="1"/>
</dbReference>
<dbReference type="InterPro" id="IPR036686">
    <property type="entry name" value="Class_II_Hydrophobin_sf"/>
</dbReference>
<evidence type="ECO:0000313" key="4">
    <source>
        <dbReference type="EMBL" id="KAF2213516.1"/>
    </source>
</evidence>
<dbReference type="EMBL" id="ML992670">
    <property type="protein sequence ID" value="KAF2213516.1"/>
    <property type="molecule type" value="Genomic_DNA"/>
</dbReference>
<dbReference type="Pfam" id="PF06766">
    <property type="entry name" value="Hydrophobin_2"/>
    <property type="match status" value="1"/>
</dbReference>
<dbReference type="Gene3D" id="3.20.120.10">
    <property type="entry name" value="Hydrophobin"/>
    <property type="match status" value="1"/>
</dbReference>
<evidence type="ECO:0000256" key="2">
    <source>
        <dbReference type="ARBA" id="ARBA00023157"/>
    </source>
</evidence>
<keyword evidence="3" id="KW-0732">Signal</keyword>
<gene>
    <name evidence="4" type="ORF">CERZMDRAFT_90474</name>
</gene>
<keyword evidence="2" id="KW-1015">Disulfide bond</keyword>
<keyword evidence="5" id="KW-1185">Reference proteome</keyword>
<dbReference type="PANTHER" id="PTHR42341">
    <property type="entry name" value="HYDROPHOBIN"/>
    <property type="match status" value="1"/>
</dbReference>
<accession>A0A6A6FJ64</accession>
<protein>
    <recommendedName>
        <fullName evidence="6">Hydrophobin</fullName>
    </recommendedName>
</protein>
<proteinExistence type="inferred from homology"/>
<dbReference type="PANTHER" id="PTHR42341:SF1">
    <property type="entry name" value="HYDROPHOBIN"/>
    <property type="match status" value="1"/>
</dbReference>
<name>A0A6A6FJ64_9PEZI</name>
<feature type="chain" id="PRO_5025360000" description="Hydrophobin" evidence="3">
    <location>
        <begin position="17"/>
        <end position="93"/>
    </location>
</feature>
<dbReference type="AlphaFoldDB" id="A0A6A6FJ64"/>
<dbReference type="InterPro" id="IPR010636">
    <property type="entry name" value="Class_II_hydrophobin"/>
</dbReference>
<dbReference type="GO" id="GO:0005576">
    <property type="term" value="C:extracellular region"/>
    <property type="evidence" value="ECO:0007669"/>
    <property type="project" value="InterPro"/>
</dbReference>
<sequence>MLLLIYLVSSIALCLASLSRHEAILCPTELYTEAQCCATNEEGIEDLHCAPVEITFQSVSDFGESCEGNGLRARCCVASLAGQPLVCQNPSGL</sequence>
<organism evidence="4 5">
    <name type="scientific">Cercospora zeae-maydis SCOH1-5</name>
    <dbReference type="NCBI Taxonomy" id="717836"/>
    <lineage>
        <taxon>Eukaryota</taxon>
        <taxon>Fungi</taxon>
        <taxon>Dikarya</taxon>
        <taxon>Ascomycota</taxon>
        <taxon>Pezizomycotina</taxon>
        <taxon>Dothideomycetes</taxon>
        <taxon>Dothideomycetidae</taxon>
        <taxon>Mycosphaerellales</taxon>
        <taxon>Mycosphaerellaceae</taxon>
        <taxon>Cercospora</taxon>
    </lineage>
</organism>